<dbReference type="Pfam" id="PF18693">
    <property type="entry name" value="TRAM_2"/>
    <property type="match status" value="1"/>
</dbReference>
<dbReference type="EC" id="2.8.4.4" evidence="8"/>
<evidence type="ECO:0000259" key="10">
    <source>
        <dbReference type="PROSITE" id="PS51449"/>
    </source>
</evidence>
<dbReference type="RefSeq" id="WP_019245681.1">
    <property type="nucleotide sequence ID" value="NZ_CAPH01000009.1"/>
</dbReference>
<evidence type="ECO:0000256" key="2">
    <source>
        <dbReference type="ARBA" id="ARBA00022490"/>
    </source>
</evidence>
<feature type="binding site" evidence="8">
    <location>
        <position position="12"/>
    </location>
    <ligand>
        <name>[4Fe-4S] cluster</name>
        <dbReference type="ChEBI" id="CHEBI:49883"/>
        <label>1</label>
    </ligand>
</feature>
<keyword evidence="3 8" id="KW-0808">Transferase</keyword>
<keyword evidence="7 8" id="KW-0411">Iron-sulfur</keyword>
<keyword evidence="1 8" id="KW-0004">4Fe-4S</keyword>
<dbReference type="InterPro" id="IPR013848">
    <property type="entry name" value="Methylthiotransferase_N"/>
</dbReference>
<dbReference type="Proteomes" id="UP001059295">
    <property type="component" value="Chromosome"/>
</dbReference>
<evidence type="ECO:0000259" key="9">
    <source>
        <dbReference type="PROSITE" id="PS50926"/>
    </source>
</evidence>
<dbReference type="InterPro" id="IPR012340">
    <property type="entry name" value="NA-bd_OB-fold"/>
</dbReference>
<feature type="binding site" evidence="8">
    <location>
        <position position="149"/>
    </location>
    <ligand>
        <name>[4Fe-4S] cluster</name>
        <dbReference type="ChEBI" id="CHEBI:49883"/>
        <label>2</label>
        <note>4Fe-4S-S-AdoMet</note>
    </ligand>
</feature>
<comment type="subcellular location">
    <subcellularLocation>
        <location evidence="8">Cytoplasm</location>
    </subcellularLocation>
</comment>
<feature type="binding site" evidence="8">
    <location>
        <position position="152"/>
    </location>
    <ligand>
        <name>[4Fe-4S] cluster</name>
        <dbReference type="ChEBI" id="CHEBI:49883"/>
        <label>2</label>
        <note>4Fe-4S-S-AdoMet</note>
    </ligand>
</feature>
<feature type="domain" description="MTTase N-terminal" evidence="10">
    <location>
        <begin position="3"/>
        <end position="121"/>
    </location>
</feature>
<dbReference type="InterPro" id="IPR002792">
    <property type="entry name" value="TRAM_dom"/>
</dbReference>
<dbReference type="InterPro" id="IPR005839">
    <property type="entry name" value="Methylthiotransferase"/>
</dbReference>
<dbReference type="Gene3D" id="3.80.30.20">
    <property type="entry name" value="tm_1862 like domain"/>
    <property type="match status" value="1"/>
</dbReference>
<dbReference type="SFLD" id="SFLDG01061">
    <property type="entry name" value="methylthiotransferase"/>
    <property type="match status" value="1"/>
</dbReference>
<dbReference type="InterPro" id="IPR005840">
    <property type="entry name" value="Ribosomal_uS12_MeSTrfase_RimO"/>
</dbReference>
<dbReference type="SFLD" id="SFLDS00029">
    <property type="entry name" value="Radical_SAM"/>
    <property type="match status" value="1"/>
</dbReference>
<evidence type="ECO:0000256" key="4">
    <source>
        <dbReference type="ARBA" id="ARBA00022691"/>
    </source>
</evidence>
<keyword evidence="13" id="KW-1185">Reference proteome</keyword>
<evidence type="ECO:0000313" key="12">
    <source>
        <dbReference type="EMBL" id="UWN56987.1"/>
    </source>
</evidence>
<dbReference type="NCBIfam" id="TIGR00089">
    <property type="entry name" value="MiaB/RimO family radical SAM methylthiotransferase"/>
    <property type="match status" value="1"/>
</dbReference>
<keyword evidence="6 8" id="KW-0408">Iron</keyword>
<dbReference type="GO" id="GO:0005840">
    <property type="term" value="C:ribosome"/>
    <property type="evidence" value="ECO:0007669"/>
    <property type="project" value="UniProtKB-KW"/>
</dbReference>
<dbReference type="PROSITE" id="PS50926">
    <property type="entry name" value="TRAM"/>
    <property type="match status" value="1"/>
</dbReference>
<organism evidence="12 13">
    <name type="scientific">Alistipes ihumii AP11</name>
    <dbReference type="NCBI Taxonomy" id="1211813"/>
    <lineage>
        <taxon>Bacteria</taxon>
        <taxon>Pseudomonadati</taxon>
        <taxon>Bacteroidota</taxon>
        <taxon>Bacteroidia</taxon>
        <taxon>Bacteroidales</taxon>
        <taxon>Rikenellaceae</taxon>
        <taxon>Alistipes</taxon>
    </lineage>
</organism>
<keyword evidence="12" id="KW-0689">Ribosomal protein</keyword>
<dbReference type="SUPFAM" id="SSF102114">
    <property type="entry name" value="Radical SAM enzymes"/>
    <property type="match status" value="1"/>
</dbReference>
<dbReference type="InterPro" id="IPR006638">
    <property type="entry name" value="Elp3/MiaA/NifB-like_rSAM"/>
</dbReference>
<evidence type="ECO:0000256" key="3">
    <source>
        <dbReference type="ARBA" id="ARBA00022679"/>
    </source>
</evidence>
<evidence type="ECO:0000313" key="13">
    <source>
        <dbReference type="Proteomes" id="UP001059295"/>
    </source>
</evidence>
<dbReference type="InterPro" id="IPR038135">
    <property type="entry name" value="Methylthiotransferase_N_sf"/>
</dbReference>
<accession>A0ABY5V101</accession>
<name>A0ABY5V101_9BACT</name>
<dbReference type="SFLD" id="SFLDG01082">
    <property type="entry name" value="B12-binding_domain_containing"/>
    <property type="match status" value="1"/>
</dbReference>
<dbReference type="HAMAP" id="MF_01865">
    <property type="entry name" value="MTTase_RimO"/>
    <property type="match status" value="1"/>
</dbReference>
<feature type="domain" description="TRAM" evidence="9">
    <location>
        <begin position="365"/>
        <end position="431"/>
    </location>
</feature>
<dbReference type="SMART" id="SM00729">
    <property type="entry name" value="Elp3"/>
    <property type="match status" value="1"/>
</dbReference>
<feature type="binding site" evidence="8">
    <location>
        <position position="84"/>
    </location>
    <ligand>
        <name>[4Fe-4S] cluster</name>
        <dbReference type="ChEBI" id="CHEBI:49883"/>
        <label>1</label>
    </ligand>
</feature>
<keyword evidence="4 8" id="KW-0949">S-adenosyl-L-methionine</keyword>
<dbReference type="SFLD" id="SFLDF00274">
    <property type="entry name" value="ribosomal_protein_S12_methylth"/>
    <property type="match status" value="1"/>
</dbReference>
<feature type="domain" description="Radical SAM core" evidence="11">
    <location>
        <begin position="131"/>
        <end position="362"/>
    </location>
</feature>
<comment type="function">
    <text evidence="8">Catalyzes the methylthiolation of an aspartic acid residue of ribosomal protein uS12.</text>
</comment>
<evidence type="ECO:0000256" key="6">
    <source>
        <dbReference type="ARBA" id="ARBA00023004"/>
    </source>
</evidence>
<evidence type="ECO:0000256" key="7">
    <source>
        <dbReference type="ARBA" id="ARBA00023014"/>
    </source>
</evidence>
<dbReference type="PANTHER" id="PTHR43837">
    <property type="entry name" value="RIBOSOMAL PROTEIN S12 METHYLTHIOTRANSFERASE RIMO"/>
    <property type="match status" value="1"/>
</dbReference>
<evidence type="ECO:0000256" key="1">
    <source>
        <dbReference type="ARBA" id="ARBA00022485"/>
    </source>
</evidence>
<evidence type="ECO:0000259" key="11">
    <source>
        <dbReference type="PROSITE" id="PS51918"/>
    </source>
</evidence>
<comment type="catalytic activity">
    <reaction evidence="8">
        <text>L-aspartate(89)-[ribosomal protein uS12]-hydrogen + (sulfur carrier)-SH + AH2 + 2 S-adenosyl-L-methionine = 3-methylsulfanyl-L-aspartate(89)-[ribosomal protein uS12]-hydrogen + (sulfur carrier)-H + 5'-deoxyadenosine + L-methionine + A + S-adenosyl-L-homocysteine + 2 H(+)</text>
        <dbReference type="Rhea" id="RHEA:37087"/>
        <dbReference type="Rhea" id="RHEA-COMP:10460"/>
        <dbReference type="Rhea" id="RHEA-COMP:10461"/>
        <dbReference type="Rhea" id="RHEA-COMP:14737"/>
        <dbReference type="Rhea" id="RHEA-COMP:14739"/>
        <dbReference type="ChEBI" id="CHEBI:13193"/>
        <dbReference type="ChEBI" id="CHEBI:15378"/>
        <dbReference type="ChEBI" id="CHEBI:17319"/>
        <dbReference type="ChEBI" id="CHEBI:17499"/>
        <dbReference type="ChEBI" id="CHEBI:29917"/>
        <dbReference type="ChEBI" id="CHEBI:29961"/>
        <dbReference type="ChEBI" id="CHEBI:57844"/>
        <dbReference type="ChEBI" id="CHEBI:57856"/>
        <dbReference type="ChEBI" id="CHEBI:59789"/>
        <dbReference type="ChEBI" id="CHEBI:64428"/>
        <dbReference type="ChEBI" id="CHEBI:73599"/>
        <dbReference type="EC" id="2.8.4.4"/>
    </reaction>
</comment>
<reference evidence="12" key="1">
    <citation type="journal article" date="2022" name="Cell">
        <title>Design, construction, and in vivo augmentation of a complex gut microbiome.</title>
        <authorList>
            <person name="Cheng A.G."/>
            <person name="Ho P.Y."/>
            <person name="Aranda-Diaz A."/>
            <person name="Jain S."/>
            <person name="Yu F.B."/>
            <person name="Meng X."/>
            <person name="Wang M."/>
            <person name="Iakiviak M."/>
            <person name="Nagashima K."/>
            <person name="Zhao A."/>
            <person name="Murugkar P."/>
            <person name="Patil A."/>
            <person name="Atabakhsh K."/>
            <person name="Weakley A."/>
            <person name="Yan J."/>
            <person name="Brumbaugh A.R."/>
            <person name="Higginbottom S."/>
            <person name="Dimas A."/>
            <person name="Shiver A.L."/>
            <person name="Deutschbauer A."/>
            <person name="Neff N."/>
            <person name="Sonnenburg J.L."/>
            <person name="Huang K.C."/>
            <person name="Fischbach M.A."/>
        </authorList>
    </citation>
    <scope>NUCLEOTIDE SEQUENCE</scope>
    <source>
        <strain evidence="12">AP11</strain>
    </source>
</reference>
<dbReference type="InterPro" id="IPR007197">
    <property type="entry name" value="rSAM"/>
</dbReference>
<dbReference type="CDD" id="cd01335">
    <property type="entry name" value="Radical_SAM"/>
    <property type="match status" value="1"/>
</dbReference>
<dbReference type="Pfam" id="PF04055">
    <property type="entry name" value="Radical_SAM"/>
    <property type="match status" value="1"/>
</dbReference>
<comment type="similarity">
    <text evidence="8">Belongs to the methylthiotransferase family. RimO subfamily.</text>
</comment>
<dbReference type="PANTHER" id="PTHR43837:SF1">
    <property type="entry name" value="RIBOSOMAL PROTEIN US12 METHYLTHIOTRANSFERASE RIMO"/>
    <property type="match status" value="1"/>
</dbReference>
<keyword evidence="5 8" id="KW-0479">Metal-binding</keyword>
<dbReference type="PROSITE" id="PS51449">
    <property type="entry name" value="MTTASE_N"/>
    <property type="match status" value="1"/>
</dbReference>
<dbReference type="InterPro" id="IPR058240">
    <property type="entry name" value="rSAM_sf"/>
</dbReference>
<dbReference type="EMBL" id="CP102294">
    <property type="protein sequence ID" value="UWN56987.1"/>
    <property type="molecule type" value="Genomic_DNA"/>
</dbReference>
<comment type="cofactor">
    <cofactor evidence="8">
        <name>[4Fe-4S] cluster</name>
        <dbReference type="ChEBI" id="CHEBI:49883"/>
    </cofactor>
    <text evidence="8">Binds 2 [4Fe-4S] clusters. One cluster is coordinated with 3 cysteines and an exchangeable S-adenosyl-L-methionine.</text>
</comment>
<proteinExistence type="inferred from homology"/>
<feature type="binding site" evidence="8">
    <location>
        <position position="50"/>
    </location>
    <ligand>
        <name>[4Fe-4S] cluster</name>
        <dbReference type="ChEBI" id="CHEBI:49883"/>
        <label>1</label>
    </ligand>
</feature>
<keyword evidence="2 8" id="KW-0963">Cytoplasm</keyword>
<dbReference type="InterPro" id="IPR023404">
    <property type="entry name" value="rSAM_horseshoe"/>
</dbReference>
<dbReference type="NCBIfam" id="TIGR01125">
    <property type="entry name" value="30S ribosomal protein S12 methylthiotransferase RimO"/>
    <property type="match status" value="1"/>
</dbReference>
<sequence length="433" mass="49272">MKRKINVVTLGCAKNRVDSEHLMAQLRHDRFEVVYDSDSTDAKIVVVNTCGFIGDAKQESIDTILSFVAAKNRGEIERLFVMGCLSERYKEELRPEIPEVDDYFGVRDMADVVAAVGGQWREHLAGERMLTTPRHYAYLKISEGCDRRCGYCAIPLIRGRHVSVPMDALVAEAEKLAAGGTRELIVIAQDTTYYGLDLYGERKLGELLRRLCRIDGIEWIRLHYAYPASFPQDAIDAMRDEPKICKYLDIPFQHISDSQLRSMRRGIDRAQTYALIDKLRSEIPGIALRTTLLTGYPDESEADFAELMEFVGRVRFERLGVFAYSEEEGTYSAQRLSDNVPEKTKRLRVERLMELQNGISRELNMQRLGTTERVIVDGREDGLLVARSQFDSPEVDTEILIRTPQELAPGTMCTVRITQADDYDLYATICDEI</sequence>
<dbReference type="Gene3D" id="3.40.50.12160">
    <property type="entry name" value="Methylthiotransferase, N-terminal domain"/>
    <property type="match status" value="1"/>
</dbReference>
<dbReference type="GeneID" id="82892085"/>
<gene>
    <name evidence="8 12" type="primary">rimO</name>
    <name evidence="12" type="ORF">NQ491_10085</name>
</gene>
<dbReference type="Pfam" id="PF00919">
    <property type="entry name" value="UPF0004"/>
    <property type="match status" value="1"/>
</dbReference>
<dbReference type="Gene3D" id="2.40.50.140">
    <property type="entry name" value="Nucleic acid-binding proteins"/>
    <property type="match status" value="1"/>
</dbReference>
<evidence type="ECO:0000256" key="8">
    <source>
        <dbReference type="HAMAP-Rule" id="MF_01865"/>
    </source>
</evidence>
<protein>
    <recommendedName>
        <fullName evidence="8">Ribosomal protein uS12 methylthiotransferase RimO</fullName>
        <shortName evidence="8">uS12 MTTase</shortName>
        <shortName evidence="8">uS12 methylthiotransferase</shortName>
        <ecNumber evidence="8">2.8.4.4</ecNumber>
    </recommendedName>
    <alternativeName>
        <fullName evidence="8">Ribosomal protein uS12 (aspartate-C(3))-methylthiotransferase</fullName>
    </alternativeName>
    <alternativeName>
        <fullName evidence="8">Ribosome maturation factor RimO</fullName>
    </alternativeName>
</protein>
<dbReference type="PROSITE" id="PS51918">
    <property type="entry name" value="RADICAL_SAM"/>
    <property type="match status" value="1"/>
</dbReference>
<evidence type="ECO:0000256" key="5">
    <source>
        <dbReference type="ARBA" id="ARBA00022723"/>
    </source>
</evidence>
<feature type="binding site" evidence="8">
    <location>
        <position position="145"/>
    </location>
    <ligand>
        <name>[4Fe-4S] cluster</name>
        <dbReference type="ChEBI" id="CHEBI:49883"/>
        <label>2</label>
        <note>4Fe-4S-S-AdoMet</note>
    </ligand>
</feature>
<keyword evidence="12" id="KW-0687">Ribonucleoprotein</keyword>
<dbReference type="GO" id="GO:0103039">
    <property type="term" value="F:protein methylthiotransferase activity"/>
    <property type="evidence" value="ECO:0007669"/>
    <property type="project" value="UniProtKB-EC"/>
</dbReference>